<dbReference type="AlphaFoldDB" id="A0A816D747"/>
<proteinExistence type="predicted"/>
<gene>
    <name evidence="3" type="ORF">XAT740_LOCUS51566</name>
</gene>
<feature type="domain" description="PiggyBac transposable element-derived protein" evidence="2">
    <location>
        <begin position="1"/>
        <end position="139"/>
    </location>
</feature>
<evidence type="ECO:0000313" key="3">
    <source>
        <dbReference type="EMBL" id="CAF1630471.1"/>
    </source>
</evidence>
<dbReference type="InterPro" id="IPR032718">
    <property type="entry name" value="PGBD4_Znf_C"/>
</dbReference>
<organism evidence="3 4">
    <name type="scientific">Adineta ricciae</name>
    <name type="common">Rotifer</name>
    <dbReference type="NCBI Taxonomy" id="249248"/>
    <lineage>
        <taxon>Eukaryota</taxon>
        <taxon>Metazoa</taxon>
        <taxon>Spiralia</taxon>
        <taxon>Gnathifera</taxon>
        <taxon>Rotifera</taxon>
        <taxon>Eurotatoria</taxon>
        <taxon>Bdelloidea</taxon>
        <taxon>Adinetida</taxon>
        <taxon>Adinetidae</taxon>
        <taxon>Adineta</taxon>
    </lineage>
</organism>
<dbReference type="Pfam" id="PF13843">
    <property type="entry name" value="DDE_Tnp_1_7"/>
    <property type="match status" value="1"/>
</dbReference>
<dbReference type="Pfam" id="PF13842">
    <property type="entry name" value="zf-Tnp_2"/>
    <property type="match status" value="1"/>
</dbReference>
<evidence type="ECO:0000259" key="1">
    <source>
        <dbReference type="Pfam" id="PF13842"/>
    </source>
</evidence>
<sequence length="260" mass="30745">MDNYYSSPQLFLQLVKRNTDAVGTVRCNRKSLPSDFKTATLRKNERIARYYNKLMALKWHDKKYVHMLSTYHKNDTTIIQKHQIQIEKPTCIHEYNDTMGRVDMTDQLTAAYSIPRKRLKKYYKKIFMVLLDFAILNSYQLYKIKTQETSNTVMTQLQFHIGLVRSLLEQNLDDNIPGHLVKRGRPSNEPTPARLISRHFPAFIPSTENKQNPTRRCYVCSHTQNQINRTRHESRFECTNCNVALCVDPHFRIYHTVLNF</sequence>
<name>A0A816D747_ADIRI</name>
<comment type="caution">
    <text evidence="3">The sequence shown here is derived from an EMBL/GenBank/DDBJ whole genome shotgun (WGS) entry which is preliminary data.</text>
</comment>
<dbReference type="PANTHER" id="PTHR46599">
    <property type="entry name" value="PIGGYBAC TRANSPOSABLE ELEMENT-DERIVED PROTEIN 4"/>
    <property type="match status" value="1"/>
</dbReference>
<evidence type="ECO:0000259" key="2">
    <source>
        <dbReference type="Pfam" id="PF13843"/>
    </source>
</evidence>
<protein>
    <recommendedName>
        <fullName evidence="5">PiggyBac transposable element-derived protein domain-containing protein</fullName>
    </recommendedName>
</protein>
<dbReference type="PANTHER" id="PTHR46599:SF3">
    <property type="entry name" value="PIGGYBAC TRANSPOSABLE ELEMENT-DERIVED PROTEIN 4"/>
    <property type="match status" value="1"/>
</dbReference>
<accession>A0A816D747</accession>
<dbReference type="EMBL" id="CAJNOR010008235">
    <property type="protein sequence ID" value="CAF1630471.1"/>
    <property type="molecule type" value="Genomic_DNA"/>
</dbReference>
<feature type="domain" description="PiggyBac transposable element-derived protein 4 C-terminal zinc-finger" evidence="1">
    <location>
        <begin position="209"/>
        <end position="255"/>
    </location>
</feature>
<dbReference type="Proteomes" id="UP000663828">
    <property type="component" value="Unassembled WGS sequence"/>
</dbReference>
<dbReference type="InterPro" id="IPR029526">
    <property type="entry name" value="PGBD"/>
</dbReference>
<evidence type="ECO:0000313" key="4">
    <source>
        <dbReference type="Proteomes" id="UP000663828"/>
    </source>
</evidence>
<reference evidence="3" key="1">
    <citation type="submission" date="2021-02" db="EMBL/GenBank/DDBJ databases">
        <authorList>
            <person name="Nowell W R."/>
        </authorList>
    </citation>
    <scope>NUCLEOTIDE SEQUENCE</scope>
</reference>
<keyword evidence="4" id="KW-1185">Reference proteome</keyword>
<evidence type="ECO:0008006" key="5">
    <source>
        <dbReference type="Google" id="ProtNLM"/>
    </source>
</evidence>